<feature type="transmembrane region" description="Helical" evidence="1">
    <location>
        <begin position="7"/>
        <end position="32"/>
    </location>
</feature>
<dbReference type="STRING" id="1675527.AIOL_004034"/>
<dbReference type="AlphaFoldDB" id="A0A0J9GZY9"/>
<dbReference type="GO" id="GO:0006508">
    <property type="term" value="P:proteolysis"/>
    <property type="evidence" value="ECO:0007669"/>
    <property type="project" value="UniProtKB-KW"/>
</dbReference>
<keyword evidence="1" id="KW-0812">Transmembrane</keyword>
<name>A0A0J9GZY9_9RHOB</name>
<accession>A0A0J9GZY9</accession>
<dbReference type="Proteomes" id="UP000037178">
    <property type="component" value="Unassembled WGS sequence"/>
</dbReference>
<evidence type="ECO:0000313" key="3">
    <source>
        <dbReference type="Proteomes" id="UP000037178"/>
    </source>
</evidence>
<comment type="caution">
    <text evidence="2">The sequence shown here is derived from an EMBL/GenBank/DDBJ whole genome shotgun (WGS) entry which is preliminary data.</text>
</comment>
<reference evidence="2 3" key="1">
    <citation type="submission" date="2015-06" db="EMBL/GenBank/DDBJ databases">
        <title>Draft genome sequence of an Alphaproteobacteria species associated to the Mediterranean sponge Oscarella lobularis.</title>
        <authorList>
            <person name="Jourda C."/>
            <person name="Santini S."/>
            <person name="Claverie J.-M."/>
        </authorList>
    </citation>
    <scope>NUCLEOTIDE SEQUENCE [LARGE SCALE GENOMIC DNA]</scope>
    <source>
        <strain evidence="2">IGS</strain>
    </source>
</reference>
<gene>
    <name evidence="2" type="ORF">AIOL_004034</name>
</gene>
<keyword evidence="1" id="KW-0472">Membrane</keyword>
<dbReference type="RefSeq" id="WP_049644589.1">
    <property type="nucleotide sequence ID" value="NZ_LFTY01000002.1"/>
</dbReference>
<keyword evidence="1" id="KW-1133">Transmembrane helix</keyword>
<sequence length="92" mass="9891">MIWLSSWWVWIAAAVVFAILETLAPVFVFIGLGAGAAFVGILLAFGFGFGGSVAWMLVAFAAASLVGTILFKRLLGARRDETKTFTHDINEP</sequence>
<feature type="transmembrane region" description="Helical" evidence="1">
    <location>
        <begin position="38"/>
        <end position="71"/>
    </location>
</feature>
<proteinExistence type="predicted"/>
<evidence type="ECO:0000313" key="2">
    <source>
        <dbReference type="EMBL" id="KMW59053.1"/>
    </source>
</evidence>
<protein>
    <submittedName>
        <fullName evidence="2">Putative activity regulator of membrane protease YbbK</fullName>
    </submittedName>
</protein>
<keyword evidence="2" id="KW-0378">Hydrolase</keyword>
<dbReference type="PATRIC" id="fig|1675527.3.peg.4229"/>
<keyword evidence="2" id="KW-0645">Protease</keyword>
<keyword evidence="3" id="KW-1185">Reference proteome</keyword>
<evidence type="ECO:0000256" key="1">
    <source>
        <dbReference type="SAM" id="Phobius"/>
    </source>
</evidence>
<dbReference type="OrthoDB" id="7745385at2"/>
<dbReference type="GO" id="GO:0008233">
    <property type="term" value="F:peptidase activity"/>
    <property type="evidence" value="ECO:0007669"/>
    <property type="project" value="UniProtKB-KW"/>
</dbReference>
<dbReference type="EMBL" id="LFTY01000002">
    <property type="protein sequence ID" value="KMW59053.1"/>
    <property type="molecule type" value="Genomic_DNA"/>
</dbReference>
<organism evidence="2 3">
    <name type="scientific">Candidatus Rhodobacter oscarellae</name>
    <dbReference type="NCBI Taxonomy" id="1675527"/>
    <lineage>
        <taxon>Bacteria</taxon>
        <taxon>Pseudomonadati</taxon>
        <taxon>Pseudomonadota</taxon>
        <taxon>Alphaproteobacteria</taxon>
        <taxon>Rhodobacterales</taxon>
        <taxon>Rhodobacter group</taxon>
        <taxon>Rhodobacter</taxon>
    </lineage>
</organism>